<dbReference type="RefSeq" id="WP_377358965.1">
    <property type="nucleotide sequence ID" value="NZ_JBHTCM010000010.1"/>
</dbReference>
<organism evidence="1 2">
    <name type="scientific">Rhodocista pekingensis</name>
    <dbReference type="NCBI Taxonomy" id="201185"/>
    <lineage>
        <taxon>Bacteria</taxon>
        <taxon>Pseudomonadati</taxon>
        <taxon>Pseudomonadota</taxon>
        <taxon>Alphaproteobacteria</taxon>
        <taxon>Rhodospirillales</taxon>
        <taxon>Azospirillaceae</taxon>
        <taxon>Rhodocista</taxon>
    </lineage>
</organism>
<evidence type="ECO:0000313" key="2">
    <source>
        <dbReference type="Proteomes" id="UP001596456"/>
    </source>
</evidence>
<comment type="caution">
    <text evidence="1">The sequence shown here is derived from an EMBL/GenBank/DDBJ whole genome shotgun (WGS) entry which is preliminary data.</text>
</comment>
<gene>
    <name evidence="1" type="ORF">ACFQPS_11095</name>
</gene>
<accession>A0ABW2KX24</accession>
<sequence>MTVVPFSVARFTPADLAEWNSVALPKLDRGLWESVTRTSGPDFDRLVVHFPNLDRPVFRFERDRRGGYRLLFNDRRGWYEIGSGDSAGDCLSVWKGRLPRSPQRQPEDASTIA</sequence>
<proteinExistence type="predicted"/>
<reference evidence="2" key="1">
    <citation type="journal article" date="2019" name="Int. J. Syst. Evol. Microbiol.">
        <title>The Global Catalogue of Microorganisms (GCM) 10K type strain sequencing project: providing services to taxonomists for standard genome sequencing and annotation.</title>
        <authorList>
            <consortium name="The Broad Institute Genomics Platform"/>
            <consortium name="The Broad Institute Genome Sequencing Center for Infectious Disease"/>
            <person name="Wu L."/>
            <person name="Ma J."/>
        </authorList>
    </citation>
    <scope>NUCLEOTIDE SEQUENCE [LARGE SCALE GENOMIC DNA]</scope>
    <source>
        <strain evidence="2">CGMCC 1.16275</strain>
    </source>
</reference>
<evidence type="ECO:0000313" key="1">
    <source>
        <dbReference type="EMBL" id="MFC7333711.1"/>
    </source>
</evidence>
<keyword evidence="2" id="KW-1185">Reference proteome</keyword>
<dbReference type="EMBL" id="JBHTCM010000010">
    <property type="protein sequence ID" value="MFC7333711.1"/>
    <property type="molecule type" value="Genomic_DNA"/>
</dbReference>
<protein>
    <submittedName>
        <fullName evidence="1">Uncharacterized protein</fullName>
    </submittedName>
</protein>
<dbReference type="Proteomes" id="UP001596456">
    <property type="component" value="Unassembled WGS sequence"/>
</dbReference>
<name>A0ABW2KX24_9PROT</name>